<evidence type="ECO:0000313" key="1">
    <source>
        <dbReference type="EMBL" id="REH27721.1"/>
    </source>
</evidence>
<evidence type="ECO:0000313" key="2">
    <source>
        <dbReference type="Proteomes" id="UP000256269"/>
    </source>
</evidence>
<dbReference type="InterPro" id="IPR027417">
    <property type="entry name" value="P-loop_NTPase"/>
</dbReference>
<proteinExistence type="predicted"/>
<dbReference type="Gene3D" id="3.40.50.300">
    <property type="entry name" value="P-loop containing nucleotide triphosphate hydrolases"/>
    <property type="match status" value="1"/>
</dbReference>
<comment type="caution">
    <text evidence="1">The sequence shown here is derived from an EMBL/GenBank/DDBJ whole genome shotgun (WGS) entry which is preliminary data.</text>
</comment>
<gene>
    <name evidence="1" type="ORF">BCF44_12824</name>
</gene>
<dbReference type="AlphaFoldDB" id="A0A3E0GW35"/>
<protein>
    <recommendedName>
        <fullName evidence="3">AAA domain-containing protein</fullName>
    </recommendedName>
</protein>
<dbReference type="OrthoDB" id="7889077at2"/>
<dbReference type="SUPFAM" id="SSF52540">
    <property type="entry name" value="P-loop containing nucleoside triphosphate hydrolases"/>
    <property type="match status" value="1"/>
</dbReference>
<keyword evidence="2" id="KW-1185">Reference proteome</keyword>
<dbReference type="RefSeq" id="WP_116181566.1">
    <property type="nucleotide sequence ID" value="NZ_CP144375.1"/>
</dbReference>
<name>A0A3E0GW35_9PSEU</name>
<dbReference type="Proteomes" id="UP000256269">
    <property type="component" value="Unassembled WGS sequence"/>
</dbReference>
<evidence type="ECO:0008006" key="3">
    <source>
        <dbReference type="Google" id="ProtNLM"/>
    </source>
</evidence>
<organism evidence="1 2">
    <name type="scientific">Kutzneria buriramensis</name>
    <dbReference type="NCBI Taxonomy" id="1045776"/>
    <lineage>
        <taxon>Bacteria</taxon>
        <taxon>Bacillati</taxon>
        <taxon>Actinomycetota</taxon>
        <taxon>Actinomycetes</taxon>
        <taxon>Pseudonocardiales</taxon>
        <taxon>Pseudonocardiaceae</taxon>
        <taxon>Kutzneria</taxon>
    </lineage>
</organism>
<dbReference type="EMBL" id="QUNO01000028">
    <property type="protein sequence ID" value="REH27721.1"/>
    <property type="molecule type" value="Genomic_DNA"/>
</dbReference>
<reference evidence="1 2" key="1">
    <citation type="submission" date="2018-08" db="EMBL/GenBank/DDBJ databases">
        <title>Genomic Encyclopedia of Archaeal and Bacterial Type Strains, Phase II (KMG-II): from individual species to whole genera.</title>
        <authorList>
            <person name="Goeker M."/>
        </authorList>
    </citation>
    <scope>NUCLEOTIDE SEQUENCE [LARGE SCALE GENOMIC DNA]</scope>
    <source>
        <strain evidence="1 2">DSM 45791</strain>
    </source>
</reference>
<accession>A0A3E0GW35</accession>
<sequence length="180" mass="20054">MNDVDVLVLHGSPGAGKTTLARAVSEILREAGLAHGVIDMDEISIVHPDQGRSFARENLRAIWPRYAAVPGLRLLLPSVVADEEELALLRAALPGAHLAVCELTAPEAVLKERVTAREPNEFWREGLRRWVDVFHARNDLHRIRDFLVSTHERSEEDAAREVIDKAGWLAVRHQPRGSTT</sequence>